<keyword evidence="3 6" id="KW-0812">Transmembrane</keyword>
<evidence type="ECO:0000313" key="8">
    <source>
        <dbReference type="EMBL" id="TNV80049.1"/>
    </source>
</evidence>
<dbReference type="SUPFAM" id="SSF111352">
    <property type="entry name" value="Ammonium transporter"/>
    <property type="match status" value="1"/>
</dbReference>
<dbReference type="Pfam" id="PF00909">
    <property type="entry name" value="Ammonium_transp"/>
    <property type="match status" value="1"/>
</dbReference>
<feature type="transmembrane region" description="Helical" evidence="6">
    <location>
        <begin position="12"/>
        <end position="30"/>
    </location>
</feature>
<accession>A0A8J8NTN5</accession>
<feature type="transmembrane region" description="Helical" evidence="6">
    <location>
        <begin position="154"/>
        <end position="173"/>
    </location>
</feature>
<feature type="transmembrane region" description="Helical" evidence="6">
    <location>
        <begin position="386"/>
        <end position="410"/>
    </location>
</feature>
<feature type="transmembrane region" description="Helical" evidence="6">
    <location>
        <begin position="60"/>
        <end position="77"/>
    </location>
</feature>
<reference evidence="8" key="1">
    <citation type="submission" date="2019-06" db="EMBL/GenBank/DDBJ databases">
        <authorList>
            <person name="Zheng W."/>
        </authorList>
    </citation>
    <scope>NUCLEOTIDE SEQUENCE</scope>
    <source>
        <strain evidence="8">QDHG01</strain>
    </source>
</reference>
<comment type="similarity">
    <text evidence="2">Belongs to the ammonium transporter (TC 2.A.49) family. Rh subfamily.</text>
</comment>
<feature type="transmembrane region" description="Helical" evidence="6">
    <location>
        <begin position="223"/>
        <end position="240"/>
    </location>
</feature>
<keyword evidence="9" id="KW-1185">Reference proteome</keyword>
<evidence type="ECO:0000256" key="4">
    <source>
        <dbReference type="ARBA" id="ARBA00022989"/>
    </source>
</evidence>
<feature type="transmembrane region" description="Helical" evidence="6">
    <location>
        <begin position="342"/>
        <end position="361"/>
    </location>
</feature>
<gene>
    <name evidence="8" type="ORF">FGO68_gene1947</name>
</gene>
<organism evidence="8 9">
    <name type="scientific">Halteria grandinella</name>
    <dbReference type="NCBI Taxonomy" id="5974"/>
    <lineage>
        <taxon>Eukaryota</taxon>
        <taxon>Sar</taxon>
        <taxon>Alveolata</taxon>
        <taxon>Ciliophora</taxon>
        <taxon>Intramacronucleata</taxon>
        <taxon>Spirotrichea</taxon>
        <taxon>Stichotrichia</taxon>
        <taxon>Sporadotrichida</taxon>
        <taxon>Halteriidae</taxon>
        <taxon>Halteria</taxon>
    </lineage>
</organism>
<evidence type="ECO:0000313" key="9">
    <source>
        <dbReference type="Proteomes" id="UP000785679"/>
    </source>
</evidence>
<evidence type="ECO:0000256" key="2">
    <source>
        <dbReference type="ARBA" id="ARBA00011036"/>
    </source>
</evidence>
<dbReference type="InterPro" id="IPR024041">
    <property type="entry name" value="NH4_transpt_AmtB-like_dom"/>
</dbReference>
<feature type="transmembrane region" description="Helical" evidence="6">
    <location>
        <begin position="84"/>
        <end position="103"/>
    </location>
</feature>
<keyword evidence="5 6" id="KW-0472">Membrane</keyword>
<dbReference type="GO" id="GO:0008519">
    <property type="term" value="F:ammonium channel activity"/>
    <property type="evidence" value="ECO:0007669"/>
    <property type="project" value="InterPro"/>
</dbReference>
<evidence type="ECO:0000256" key="6">
    <source>
        <dbReference type="SAM" id="Phobius"/>
    </source>
</evidence>
<dbReference type="PANTHER" id="PTHR11730:SF60">
    <property type="entry name" value="RH50, ISOFORM D"/>
    <property type="match status" value="1"/>
</dbReference>
<feature type="transmembrane region" description="Helical" evidence="6">
    <location>
        <begin position="309"/>
        <end position="330"/>
    </location>
</feature>
<evidence type="ECO:0000256" key="5">
    <source>
        <dbReference type="ARBA" id="ARBA00023136"/>
    </source>
</evidence>
<feature type="transmembrane region" description="Helical" evidence="6">
    <location>
        <begin position="185"/>
        <end position="202"/>
    </location>
</feature>
<evidence type="ECO:0000259" key="7">
    <source>
        <dbReference type="Pfam" id="PF00909"/>
    </source>
</evidence>
<comment type="subcellular location">
    <subcellularLocation>
        <location evidence="1">Membrane</location>
        <topology evidence="1">Multi-pass membrane protein</topology>
    </subcellularLocation>
</comment>
<evidence type="ECO:0000256" key="1">
    <source>
        <dbReference type="ARBA" id="ARBA00004141"/>
    </source>
</evidence>
<dbReference type="GO" id="GO:0005886">
    <property type="term" value="C:plasma membrane"/>
    <property type="evidence" value="ECO:0007669"/>
    <property type="project" value="InterPro"/>
</dbReference>
<keyword evidence="4 6" id="KW-1133">Transmembrane helix</keyword>
<dbReference type="GO" id="GO:0097272">
    <property type="term" value="P:ammonium homeostasis"/>
    <property type="evidence" value="ECO:0007669"/>
    <property type="project" value="TreeGrafter"/>
</dbReference>
<dbReference type="Gene3D" id="1.10.3430.10">
    <property type="entry name" value="Ammonium transporter AmtB like domains"/>
    <property type="match status" value="1"/>
</dbReference>
<dbReference type="PRINTS" id="PR00342">
    <property type="entry name" value="RHESUSRHD"/>
</dbReference>
<dbReference type="EMBL" id="RRYP01008060">
    <property type="protein sequence ID" value="TNV80049.1"/>
    <property type="molecule type" value="Genomic_DNA"/>
</dbReference>
<feature type="transmembrane region" description="Helical" evidence="6">
    <location>
        <begin position="252"/>
        <end position="271"/>
    </location>
</feature>
<name>A0A8J8NTN5_HALGN</name>
<sequence>MSRLHLGRAPLTYIICQIIVILFFGLFTEFKKGADPHGGPHAEEVGVELIKNHYACFQDVHIMIFVGFGFLMCFLKSHNWGSIGYNYLVACWAIQITILWSHFWKQVIAYYEDPSRSFEKLPLTIETILEAEFGAAAVLISMGAILGKCSLFQLFAMSNFNVFFYTLNRAIVFQIFKATDIGESMTIHTFGAYFGVISTWFYQPKQAIEDKHELGKSNYLSDLVSMTGTLFLFVYWPSFNGGAASGSKQMRAVINTYISLTASVIASIIVSRITKGRKLEMEIVLNASLAGGVAMGSNADIIAKSYGAMLAGFIVGCVSSFGFAIIGPYLTKKINLHDTCGVHNLHGMPGVIAGIISAIVISRGGENFGDNYALNFDGTRSPSKQAGFQLAALATSLGFGIFGGIVSGLLSGNHNPFFEPVPVDHFFDDMFAWDECEIDHRILYNLQVQRALEISESKRSNFKHVITNVPNTVQEEQDLDTLNIERGTDASE</sequence>
<dbReference type="PANTHER" id="PTHR11730">
    <property type="entry name" value="AMMONIUM TRANSPORTER"/>
    <property type="match status" value="1"/>
</dbReference>
<dbReference type="InterPro" id="IPR002229">
    <property type="entry name" value="RhesusRHD"/>
</dbReference>
<dbReference type="Proteomes" id="UP000785679">
    <property type="component" value="Unassembled WGS sequence"/>
</dbReference>
<feature type="domain" description="Ammonium transporter AmtB-like" evidence="7">
    <location>
        <begin position="51"/>
        <end position="410"/>
    </location>
</feature>
<proteinExistence type="inferred from homology"/>
<dbReference type="OrthoDB" id="311277at2759"/>
<comment type="caution">
    <text evidence="8">The sequence shown here is derived from an EMBL/GenBank/DDBJ whole genome shotgun (WGS) entry which is preliminary data.</text>
</comment>
<dbReference type="AlphaFoldDB" id="A0A8J8NTN5"/>
<dbReference type="InterPro" id="IPR029020">
    <property type="entry name" value="Ammonium/urea_transptr"/>
</dbReference>
<protein>
    <recommendedName>
        <fullName evidence="7">Ammonium transporter AmtB-like domain-containing protein</fullName>
    </recommendedName>
</protein>
<evidence type="ECO:0000256" key="3">
    <source>
        <dbReference type="ARBA" id="ARBA00022692"/>
    </source>
</evidence>